<name>F4WBA1_ACREC</name>
<proteinExistence type="predicted"/>
<evidence type="ECO:0000313" key="2">
    <source>
        <dbReference type="Proteomes" id="UP000007755"/>
    </source>
</evidence>
<keyword evidence="2" id="KW-1185">Reference proteome</keyword>
<dbReference type="InParanoid" id="F4WBA1"/>
<dbReference type="Proteomes" id="UP000007755">
    <property type="component" value="Unassembled WGS sequence"/>
</dbReference>
<dbReference type="AlphaFoldDB" id="F4WBA1"/>
<reference evidence="1" key="1">
    <citation type="submission" date="2011-02" db="EMBL/GenBank/DDBJ databases">
        <title>The genome of the leaf-cutting ant Acromyrmex echinatior suggests key adaptations to social evolution and fungus farming.</title>
        <authorList>
            <person name="Nygaard S."/>
            <person name="Zhang G."/>
        </authorList>
    </citation>
    <scope>NUCLEOTIDE SEQUENCE</scope>
</reference>
<evidence type="ECO:0000313" key="1">
    <source>
        <dbReference type="EMBL" id="EGI68522.1"/>
    </source>
</evidence>
<gene>
    <name evidence="1" type="ORF">G5I_02808</name>
</gene>
<protein>
    <submittedName>
        <fullName evidence="1">Uncharacterized protein</fullName>
    </submittedName>
</protein>
<dbReference type="EMBL" id="GL888060">
    <property type="protein sequence ID" value="EGI68522.1"/>
    <property type="molecule type" value="Genomic_DNA"/>
</dbReference>
<sequence>MHLRSVAGSHRQRNSFSRRQLVPLGFLLRPVVGGETFDPEREVAAEKRPELRHEEAEIFCSSKKSLQAHPYNSARYNFHNSSIFVKRVIADVHLASPIDPIGAAGAMKKRAAIRINAKGRKLEENERRVVSMYRITDNFANIAPLFQMHIELISVLISELHGQTAATHCESTCSLVRRRNIMLRLEDEGTRRPLMHVHIRYWLRSSIRIASVPLLAADCCTSAYPGLCGDIHNANRKNLRYDSFGYKTITRIHCKNKYRVGHLLLKVSASRMKNDFVHVAPSTGLTVCHSVTPIINDILDYLGANFTQNSPCNIGTIRNNVSGSFRITAGLELLHQTLLAFVARYNDSVVSSLRDQRDAIWDIETIAYSSKAIRGVKLIAGLPRALFSPRDTFPGEREREAFVEHQQIGKSQTNIDFQKICTGCNDHRRARGSSLLQAAHRNTEAHDSKCSIIDFWETRASSGRGPDSPLSSDLALDKPRSIPSPSLIANLKLLQRLQIKALMRDFMPPFLTKNIVFNLLQVDLYSFFTKVSTLWRPQNHIVLWEYKISIFFIIIKNKLAALQHIFGRPAGDEGIRGKQQNRSKQYRGHIVSLLHEASSST</sequence>
<organism evidence="2">
    <name type="scientific">Acromyrmex echinatior</name>
    <name type="common">Panamanian leafcutter ant</name>
    <name type="synonym">Acromyrmex octospinosus echinatior</name>
    <dbReference type="NCBI Taxonomy" id="103372"/>
    <lineage>
        <taxon>Eukaryota</taxon>
        <taxon>Metazoa</taxon>
        <taxon>Ecdysozoa</taxon>
        <taxon>Arthropoda</taxon>
        <taxon>Hexapoda</taxon>
        <taxon>Insecta</taxon>
        <taxon>Pterygota</taxon>
        <taxon>Neoptera</taxon>
        <taxon>Endopterygota</taxon>
        <taxon>Hymenoptera</taxon>
        <taxon>Apocrita</taxon>
        <taxon>Aculeata</taxon>
        <taxon>Formicoidea</taxon>
        <taxon>Formicidae</taxon>
        <taxon>Myrmicinae</taxon>
        <taxon>Acromyrmex</taxon>
    </lineage>
</organism>
<accession>F4WBA1</accession>